<dbReference type="InterPro" id="IPR014710">
    <property type="entry name" value="RmlC-like_jellyroll"/>
</dbReference>
<evidence type="ECO:0000259" key="2">
    <source>
        <dbReference type="Pfam" id="PF07883"/>
    </source>
</evidence>
<keyword evidence="1" id="KW-0479">Metal-binding</keyword>
<evidence type="ECO:0000313" key="4">
    <source>
        <dbReference type="Proteomes" id="UP001595843"/>
    </source>
</evidence>
<proteinExistence type="predicted"/>
<accession>A0ABV8JKS2</accession>
<dbReference type="InterPro" id="IPR011051">
    <property type="entry name" value="RmlC_Cupin_sf"/>
</dbReference>
<dbReference type="InterPro" id="IPR051610">
    <property type="entry name" value="GPI/OXD"/>
</dbReference>
<dbReference type="PANTHER" id="PTHR35848">
    <property type="entry name" value="OXALATE-BINDING PROTEIN"/>
    <property type="match status" value="1"/>
</dbReference>
<dbReference type="SUPFAM" id="SSF51182">
    <property type="entry name" value="RmlC-like cupins"/>
    <property type="match status" value="1"/>
</dbReference>
<organism evidence="3 4">
    <name type="scientific">Salinithrix halophila</name>
    <dbReference type="NCBI Taxonomy" id="1485204"/>
    <lineage>
        <taxon>Bacteria</taxon>
        <taxon>Bacillati</taxon>
        <taxon>Bacillota</taxon>
        <taxon>Bacilli</taxon>
        <taxon>Bacillales</taxon>
        <taxon>Thermoactinomycetaceae</taxon>
        <taxon>Salinithrix</taxon>
    </lineage>
</organism>
<keyword evidence="4" id="KW-1185">Reference proteome</keyword>
<dbReference type="InterPro" id="IPR013096">
    <property type="entry name" value="Cupin_2"/>
</dbReference>
<dbReference type="Pfam" id="PF07883">
    <property type="entry name" value="Cupin_2"/>
    <property type="match status" value="1"/>
</dbReference>
<dbReference type="Gene3D" id="2.60.120.10">
    <property type="entry name" value="Jelly Rolls"/>
    <property type="match status" value="1"/>
</dbReference>
<feature type="domain" description="Cupin type-2" evidence="2">
    <location>
        <begin position="40"/>
        <end position="107"/>
    </location>
</feature>
<dbReference type="RefSeq" id="WP_380703637.1">
    <property type="nucleotide sequence ID" value="NZ_JBHSAP010000009.1"/>
</dbReference>
<comment type="caution">
    <text evidence="3">The sequence shown here is derived from an EMBL/GenBank/DDBJ whole genome shotgun (WGS) entry which is preliminary data.</text>
</comment>
<evidence type="ECO:0000256" key="1">
    <source>
        <dbReference type="ARBA" id="ARBA00022723"/>
    </source>
</evidence>
<gene>
    <name evidence="3" type="ORF">ACFOUO_07080</name>
</gene>
<dbReference type="Proteomes" id="UP001595843">
    <property type="component" value="Unassembled WGS sequence"/>
</dbReference>
<sequence length="117" mass="13242">MKMYVQKLEPEFIVNDYGVQLRYLYPNQDITVPTPFEAAWVIVESGQSTDPHHHHDAETFFIVEGSGVMNIDDEARAIGKGDVVYIPAFSKHQISNPHDARLVFITVSWDIPQEGGQ</sequence>
<protein>
    <submittedName>
        <fullName evidence="3">Cupin domain-containing protein</fullName>
    </submittedName>
</protein>
<name>A0ABV8JKS2_9BACL</name>
<reference evidence="4" key="1">
    <citation type="journal article" date="2019" name="Int. J. Syst. Evol. Microbiol.">
        <title>The Global Catalogue of Microorganisms (GCM) 10K type strain sequencing project: providing services to taxonomists for standard genome sequencing and annotation.</title>
        <authorList>
            <consortium name="The Broad Institute Genomics Platform"/>
            <consortium name="The Broad Institute Genome Sequencing Center for Infectious Disease"/>
            <person name="Wu L."/>
            <person name="Ma J."/>
        </authorList>
    </citation>
    <scope>NUCLEOTIDE SEQUENCE [LARGE SCALE GENOMIC DNA]</scope>
    <source>
        <strain evidence="4">IBRC-M 10813</strain>
    </source>
</reference>
<dbReference type="EMBL" id="JBHSAP010000009">
    <property type="protein sequence ID" value="MFC4076574.1"/>
    <property type="molecule type" value="Genomic_DNA"/>
</dbReference>
<evidence type="ECO:0000313" key="3">
    <source>
        <dbReference type="EMBL" id="MFC4076574.1"/>
    </source>
</evidence>
<dbReference type="PANTHER" id="PTHR35848:SF6">
    <property type="entry name" value="CUPIN TYPE-2 DOMAIN-CONTAINING PROTEIN"/>
    <property type="match status" value="1"/>
</dbReference>